<comment type="caution">
    <text evidence="1">The sequence shown here is derived from an EMBL/GenBank/DDBJ whole genome shotgun (WGS) entry which is preliminary data.</text>
</comment>
<dbReference type="EMBL" id="JANGSQ010000102">
    <property type="protein sequence ID" value="MCW4590700.1"/>
    <property type="molecule type" value="Genomic_DNA"/>
</dbReference>
<evidence type="ECO:0000313" key="1">
    <source>
        <dbReference type="EMBL" id="MCW4590700.1"/>
    </source>
</evidence>
<name>A0ABT3K5K3_9PROT</name>
<reference evidence="1 2" key="1">
    <citation type="submission" date="2022-07" db="EMBL/GenBank/DDBJ databases">
        <title>Genome stability of Gluconacetobacter entanii AV429.</title>
        <authorList>
            <person name="Trcek J."/>
            <person name="Cepec E."/>
        </authorList>
    </citation>
    <scope>NUCLEOTIDE SEQUENCE [LARGE SCALE GENOMIC DNA]</scope>
    <source>
        <strain evidence="1 2">AV429_2022</strain>
    </source>
</reference>
<sequence length="59" mass="6298">MMIFLPWSVMDPVEAQGQRMVARRVAGFAHNPLSLFAGIAPACRPALTSVSGAVNKEPC</sequence>
<dbReference type="Proteomes" id="UP001526337">
    <property type="component" value="Unassembled WGS sequence"/>
</dbReference>
<keyword evidence="2" id="KW-1185">Reference proteome</keyword>
<protein>
    <submittedName>
        <fullName evidence="1">Uncharacterized protein</fullName>
    </submittedName>
</protein>
<accession>A0ABT3K5K3</accession>
<dbReference type="RefSeq" id="WP_171790671.1">
    <property type="nucleotide sequence ID" value="NZ_JABJWD010000047.1"/>
</dbReference>
<gene>
    <name evidence="1" type="ORF">NO263_08915</name>
</gene>
<evidence type="ECO:0000313" key="2">
    <source>
        <dbReference type="Proteomes" id="UP001526337"/>
    </source>
</evidence>
<proteinExistence type="predicted"/>
<organism evidence="1 2">
    <name type="scientific">Gluconacetobacter entanii</name>
    <dbReference type="NCBI Taxonomy" id="108528"/>
    <lineage>
        <taxon>Bacteria</taxon>
        <taxon>Pseudomonadati</taxon>
        <taxon>Pseudomonadota</taxon>
        <taxon>Alphaproteobacteria</taxon>
        <taxon>Acetobacterales</taxon>
        <taxon>Acetobacteraceae</taxon>
        <taxon>Gluconacetobacter</taxon>
    </lineage>
</organism>